<proteinExistence type="predicted"/>
<evidence type="ECO:0000313" key="2">
    <source>
        <dbReference type="Proteomes" id="UP001199816"/>
    </source>
</evidence>
<dbReference type="InterPro" id="IPR013320">
    <property type="entry name" value="ConA-like_dom_sf"/>
</dbReference>
<dbReference type="SUPFAM" id="SSF49899">
    <property type="entry name" value="Concanavalin A-like lectins/glucanases"/>
    <property type="match status" value="1"/>
</dbReference>
<dbReference type="Gene3D" id="2.60.120.200">
    <property type="match status" value="1"/>
</dbReference>
<dbReference type="SUPFAM" id="SSF53649">
    <property type="entry name" value="Alkaline phosphatase-like"/>
    <property type="match status" value="1"/>
</dbReference>
<sequence>MAGLHSCQRYPDNPPYFQPYDSASIPKDRRVLVIAVDGLQSDAFKAAATPNYTALLANAKYTWDAKSDIISRSASSWKTLTSGVTYSSHHIADSNFMASNVDYSGDFEGGLNTPKNYPSVFYFIARSKIFNAQTAILSSWGTMVSNVANEARVKGVLNNDVAVKDSALKLIKNSDPKLVMLHFSGPAKLVSDPSSAASFSASSPDYVNALKTVDGYIGDIMTTLKARPNYNTTEDWLVVIAGTHGGVNKSFGGTSDAETNVPTLYYNKSFKKQEFTKQGSYSAVKMDMAAGISASADDADGSFNPGTSKQLTIQFKFKGSASGYPHVFSKWSGTWSSGSGWSIYRNDDNRWGFSFRSTTGSERRVQPTEGPLVFDNKWHTLTVVIYDSASKRWIKRFTDNQRLNDPAGTGSRGREITGYGDISSAAPLTIGVPKDGNTGSSFNIADVKIFNTALDDATIVNSLCLEDYTKHSKIGNMIGYWPCNDGVGNLMANKINSGKNFTLAGAYKWTILTDYPCNFTPTPPVGKTTLFLKNIDISAQIFYWLQLSVPATWDLEGNIWLTPFENEFIKI</sequence>
<dbReference type="Gene3D" id="3.40.720.10">
    <property type="entry name" value="Alkaline Phosphatase, subunit A"/>
    <property type="match status" value="1"/>
</dbReference>
<reference evidence="1 2" key="1">
    <citation type="submission" date="2021-11" db="EMBL/GenBank/DDBJ databases">
        <title>Genomic of Niabella pedocola.</title>
        <authorList>
            <person name="Wu T."/>
        </authorList>
    </citation>
    <scope>NUCLEOTIDE SEQUENCE [LARGE SCALE GENOMIC DNA]</scope>
    <source>
        <strain evidence="1 2">JCM 31011</strain>
    </source>
</reference>
<accession>A0ABS8PUB1</accession>
<organism evidence="1 2">
    <name type="scientific">Niabella pedocola</name>
    <dbReference type="NCBI Taxonomy" id="1752077"/>
    <lineage>
        <taxon>Bacteria</taxon>
        <taxon>Pseudomonadati</taxon>
        <taxon>Bacteroidota</taxon>
        <taxon>Chitinophagia</taxon>
        <taxon>Chitinophagales</taxon>
        <taxon>Chitinophagaceae</taxon>
        <taxon>Niabella</taxon>
    </lineage>
</organism>
<dbReference type="EMBL" id="JAJNEC010000005">
    <property type="protein sequence ID" value="MCD2424665.1"/>
    <property type="molecule type" value="Genomic_DNA"/>
</dbReference>
<name>A0ABS8PUB1_9BACT</name>
<evidence type="ECO:0000313" key="1">
    <source>
        <dbReference type="EMBL" id="MCD2424665.1"/>
    </source>
</evidence>
<dbReference type="Proteomes" id="UP001199816">
    <property type="component" value="Unassembled WGS sequence"/>
</dbReference>
<dbReference type="InterPro" id="IPR017850">
    <property type="entry name" value="Alkaline_phosphatase_core_sf"/>
</dbReference>
<comment type="caution">
    <text evidence="1">The sequence shown here is derived from an EMBL/GenBank/DDBJ whole genome shotgun (WGS) entry which is preliminary data.</text>
</comment>
<gene>
    <name evidence="1" type="ORF">LQ567_17925</name>
</gene>
<dbReference type="Pfam" id="PF01663">
    <property type="entry name" value="Phosphodiest"/>
    <property type="match status" value="1"/>
</dbReference>
<dbReference type="InterPro" id="IPR002591">
    <property type="entry name" value="Phosphodiest/P_Trfase"/>
</dbReference>
<protein>
    <submittedName>
        <fullName evidence="1">DUF4983 domain-containing protein</fullName>
    </submittedName>
</protein>
<keyword evidence="2" id="KW-1185">Reference proteome</keyword>
<dbReference type="RefSeq" id="WP_231006876.1">
    <property type="nucleotide sequence ID" value="NZ_JAJNEC010000005.1"/>
</dbReference>